<sequence length="172" mass="19281">MSCPHLYPLRPSRSEDHVKILDLSFLPTVELDFLAHSDTRSPHTFNPSAARRECSPHGTSIPRLCRCTDADLTQRQSTVCRRDDSPNLDERLYQYSCARGQETAAGDGDTGGDGRPRVHTEWREVPWSLGCGACRHYRSPGQEVCIVYEASVSFSWDVIGLRQSCSAPCIRQ</sequence>
<accession>A0AA39NS68</accession>
<name>A0AA39NS68_9AGAR</name>
<gene>
    <name evidence="1" type="ORF">IW261DRAFT_922853</name>
</gene>
<proteinExistence type="predicted"/>
<keyword evidence="2" id="KW-1185">Reference proteome</keyword>
<protein>
    <submittedName>
        <fullName evidence="1">Uncharacterized protein</fullName>
    </submittedName>
</protein>
<reference evidence="1" key="1">
    <citation type="submission" date="2023-06" db="EMBL/GenBank/DDBJ databases">
        <authorList>
            <consortium name="Lawrence Berkeley National Laboratory"/>
            <person name="Ahrendt S."/>
            <person name="Sahu N."/>
            <person name="Indic B."/>
            <person name="Wong-Bajracharya J."/>
            <person name="Merenyi Z."/>
            <person name="Ke H.-M."/>
            <person name="Monk M."/>
            <person name="Kocsube S."/>
            <person name="Drula E."/>
            <person name="Lipzen A."/>
            <person name="Balint B."/>
            <person name="Henrissat B."/>
            <person name="Andreopoulos B."/>
            <person name="Martin F.M."/>
            <person name="Harder C.B."/>
            <person name="Rigling D."/>
            <person name="Ford K.L."/>
            <person name="Foster G.D."/>
            <person name="Pangilinan J."/>
            <person name="Papanicolaou A."/>
            <person name="Barry K."/>
            <person name="LaButti K."/>
            <person name="Viragh M."/>
            <person name="Koriabine M."/>
            <person name="Yan M."/>
            <person name="Riley R."/>
            <person name="Champramary S."/>
            <person name="Plett K.L."/>
            <person name="Tsai I.J."/>
            <person name="Slot J."/>
            <person name="Sipos G."/>
            <person name="Plett J."/>
            <person name="Nagy L.G."/>
            <person name="Grigoriev I.V."/>
        </authorList>
    </citation>
    <scope>NUCLEOTIDE SEQUENCE</scope>
    <source>
        <strain evidence="1">ICMP 16352</strain>
    </source>
</reference>
<dbReference type="Proteomes" id="UP001175227">
    <property type="component" value="Unassembled WGS sequence"/>
</dbReference>
<comment type="caution">
    <text evidence="1">The sequence shown here is derived from an EMBL/GenBank/DDBJ whole genome shotgun (WGS) entry which is preliminary data.</text>
</comment>
<evidence type="ECO:0000313" key="2">
    <source>
        <dbReference type="Proteomes" id="UP001175227"/>
    </source>
</evidence>
<dbReference type="AlphaFoldDB" id="A0AA39NS68"/>
<evidence type="ECO:0000313" key="1">
    <source>
        <dbReference type="EMBL" id="KAK0470860.1"/>
    </source>
</evidence>
<dbReference type="EMBL" id="JAUEPR010000058">
    <property type="protein sequence ID" value="KAK0470860.1"/>
    <property type="molecule type" value="Genomic_DNA"/>
</dbReference>
<organism evidence="1 2">
    <name type="scientific">Armillaria novae-zelandiae</name>
    <dbReference type="NCBI Taxonomy" id="153914"/>
    <lineage>
        <taxon>Eukaryota</taxon>
        <taxon>Fungi</taxon>
        <taxon>Dikarya</taxon>
        <taxon>Basidiomycota</taxon>
        <taxon>Agaricomycotina</taxon>
        <taxon>Agaricomycetes</taxon>
        <taxon>Agaricomycetidae</taxon>
        <taxon>Agaricales</taxon>
        <taxon>Marasmiineae</taxon>
        <taxon>Physalacriaceae</taxon>
        <taxon>Armillaria</taxon>
    </lineage>
</organism>